<evidence type="ECO:0000259" key="2">
    <source>
        <dbReference type="Pfam" id="PF02563"/>
    </source>
</evidence>
<sequence length="261" mass="29379">MRKIIAVLLLFAMFTSCIPLKKQVYFQGDLDQNDSITKIHDQPYRLQVDDLLDIQIKSSDDGVTKTFNPTVSQNSNNIRQSEAGIYFNAYSLDKHGNIRLPYLGELNVLGYTTDEVREKIDTEFEAYFKDPNDVFVEVRLAGIRYTTIGEVEKTGMNILYLNQVNLVQALAASGDIKLTGNRENVHVYRKGIDGTKEFTVNMLDINSFDSDNFFIQPNDIIYVEPLKQKSWGTGTSGMQTLSSLIAVLSLVTTTILLVNAL</sequence>
<evidence type="ECO:0000256" key="1">
    <source>
        <dbReference type="ARBA" id="ARBA00022729"/>
    </source>
</evidence>
<evidence type="ECO:0000313" key="4">
    <source>
        <dbReference type="Proteomes" id="UP001474120"/>
    </source>
</evidence>
<comment type="caution">
    <text evidence="3">The sequence shown here is derived from an EMBL/GenBank/DDBJ whole genome shotgun (WGS) entry which is preliminary data.</text>
</comment>
<dbReference type="PANTHER" id="PTHR33619:SF3">
    <property type="entry name" value="POLYSACCHARIDE EXPORT PROTEIN GFCE-RELATED"/>
    <property type="match status" value="1"/>
</dbReference>
<keyword evidence="4" id="KW-1185">Reference proteome</keyword>
<proteinExistence type="predicted"/>
<protein>
    <submittedName>
        <fullName evidence="3">Polysaccharide biosynthesis/export family protein</fullName>
    </submittedName>
</protein>
<evidence type="ECO:0000313" key="3">
    <source>
        <dbReference type="EMBL" id="MEL4455190.1"/>
    </source>
</evidence>
<dbReference type="InterPro" id="IPR049712">
    <property type="entry name" value="Poly_export"/>
</dbReference>
<feature type="domain" description="Polysaccharide export protein N-terminal" evidence="2">
    <location>
        <begin position="41"/>
        <end position="138"/>
    </location>
</feature>
<dbReference type="Gene3D" id="3.30.1950.10">
    <property type="entry name" value="wza like domain"/>
    <property type="match status" value="1"/>
</dbReference>
<name>A0ABU9L057_9FLAO</name>
<organism evidence="3 4">
    <name type="scientific">Lutimonas vermicola</name>
    <dbReference type="NCBI Taxonomy" id="414288"/>
    <lineage>
        <taxon>Bacteria</taxon>
        <taxon>Pseudomonadati</taxon>
        <taxon>Bacteroidota</taxon>
        <taxon>Flavobacteriia</taxon>
        <taxon>Flavobacteriales</taxon>
        <taxon>Flavobacteriaceae</taxon>
        <taxon>Lutimonas</taxon>
    </lineage>
</organism>
<accession>A0ABU9L057</accession>
<dbReference type="InterPro" id="IPR003715">
    <property type="entry name" value="Poly_export_N"/>
</dbReference>
<reference evidence="3 4" key="1">
    <citation type="submission" date="2024-04" db="EMBL/GenBank/DDBJ databases">
        <title>whole genome sequencing of Lutimonas vermicola strain IMCC1616.</title>
        <authorList>
            <person name="Bae S.S."/>
        </authorList>
    </citation>
    <scope>NUCLEOTIDE SEQUENCE [LARGE SCALE GENOMIC DNA]</scope>
    <source>
        <strain evidence="3 4">IMCC1616</strain>
    </source>
</reference>
<dbReference type="Proteomes" id="UP001474120">
    <property type="component" value="Unassembled WGS sequence"/>
</dbReference>
<keyword evidence="1" id="KW-0732">Signal</keyword>
<dbReference type="PANTHER" id="PTHR33619">
    <property type="entry name" value="POLYSACCHARIDE EXPORT PROTEIN GFCE-RELATED"/>
    <property type="match status" value="1"/>
</dbReference>
<dbReference type="PROSITE" id="PS51257">
    <property type="entry name" value="PROKAR_LIPOPROTEIN"/>
    <property type="match status" value="1"/>
</dbReference>
<dbReference type="RefSeq" id="WP_342158979.1">
    <property type="nucleotide sequence ID" value="NZ_JBCDNA010000001.1"/>
</dbReference>
<dbReference type="Pfam" id="PF02563">
    <property type="entry name" value="Poly_export"/>
    <property type="match status" value="1"/>
</dbReference>
<dbReference type="EMBL" id="JBCDNA010000001">
    <property type="protein sequence ID" value="MEL4455190.1"/>
    <property type="molecule type" value="Genomic_DNA"/>
</dbReference>
<gene>
    <name evidence="3" type="ORF">AABB81_04735</name>
</gene>